<evidence type="ECO:0000313" key="2">
    <source>
        <dbReference type="EMBL" id="TKT09661.1"/>
    </source>
</evidence>
<comment type="caution">
    <text evidence="2">The sequence shown here is derived from an EMBL/GenBank/DDBJ whole genome shotgun (WGS) entry which is preliminary data.</text>
</comment>
<evidence type="ECO:0000259" key="1">
    <source>
        <dbReference type="Pfam" id="PF12680"/>
    </source>
</evidence>
<accession>A0A4U5X6A6</accession>
<sequence>MSATDRHDTDHRTDADRYEEAVGRYFEAWNAREPQALARAVAAAWAVDGTYTDPLADVRGHEQIGAAVSAAHAAFPGFVFRLSGAVDGHHDTARFSWELVSEADGGAPVAGSDVITLDGEGRITSVLGFLDRVPATG</sequence>
<organism evidence="2 3">
    <name type="scientific">Streptomyces galbus</name>
    <dbReference type="NCBI Taxonomy" id="33898"/>
    <lineage>
        <taxon>Bacteria</taxon>
        <taxon>Bacillati</taxon>
        <taxon>Actinomycetota</taxon>
        <taxon>Actinomycetes</taxon>
        <taxon>Kitasatosporales</taxon>
        <taxon>Streptomycetaceae</taxon>
        <taxon>Streptomyces</taxon>
    </lineage>
</organism>
<dbReference type="RefSeq" id="WP_137299718.1">
    <property type="nucleotide sequence ID" value="NZ_BMVD01000003.1"/>
</dbReference>
<name>A0A4U5X6A6_STRGB</name>
<dbReference type="Pfam" id="PF12680">
    <property type="entry name" value="SnoaL_2"/>
    <property type="match status" value="1"/>
</dbReference>
<dbReference type="Proteomes" id="UP000308632">
    <property type="component" value="Unassembled WGS sequence"/>
</dbReference>
<reference evidence="2 3" key="1">
    <citation type="submission" date="2019-04" db="EMBL/GenBank/DDBJ databases">
        <title>Streptomyces lasaliensis sp.nov., an Actinomycete isolated from soil which produces the polyether antibiotic lasalocid.</title>
        <authorList>
            <person name="Erwin G."/>
            <person name="Haber C."/>
        </authorList>
    </citation>
    <scope>NUCLEOTIDE SEQUENCE [LARGE SCALE GENOMIC DNA]</scope>
    <source>
        <strain evidence="2 3">DSM 40089</strain>
    </source>
</reference>
<protein>
    <submittedName>
        <fullName evidence="2">Nuclear transport factor 2 family protein</fullName>
    </submittedName>
</protein>
<dbReference type="AlphaFoldDB" id="A0A4U5X6A6"/>
<dbReference type="SUPFAM" id="SSF54427">
    <property type="entry name" value="NTF2-like"/>
    <property type="match status" value="1"/>
</dbReference>
<evidence type="ECO:0000313" key="3">
    <source>
        <dbReference type="Proteomes" id="UP000308632"/>
    </source>
</evidence>
<proteinExistence type="predicted"/>
<gene>
    <name evidence="2" type="ORF">E4U92_08680</name>
</gene>
<dbReference type="InterPro" id="IPR037401">
    <property type="entry name" value="SnoaL-like"/>
</dbReference>
<feature type="domain" description="SnoaL-like" evidence="1">
    <location>
        <begin position="22"/>
        <end position="125"/>
    </location>
</feature>
<dbReference type="Gene3D" id="3.10.450.50">
    <property type="match status" value="1"/>
</dbReference>
<dbReference type="InterPro" id="IPR032710">
    <property type="entry name" value="NTF2-like_dom_sf"/>
</dbReference>
<dbReference type="EMBL" id="SZPR01000010">
    <property type="protein sequence ID" value="TKT09661.1"/>
    <property type="molecule type" value="Genomic_DNA"/>
</dbReference>